<protein>
    <submittedName>
        <fullName evidence="2">Uncharacterized protein</fullName>
    </submittedName>
</protein>
<keyword evidence="1" id="KW-0472">Membrane</keyword>
<keyword evidence="1" id="KW-0812">Transmembrane</keyword>
<keyword evidence="3" id="KW-1185">Reference proteome</keyword>
<evidence type="ECO:0000313" key="3">
    <source>
        <dbReference type="Proteomes" id="UP000266673"/>
    </source>
</evidence>
<comment type="caution">
    <text evidence="2">The sequence shown here is derived from an EMBL/GenBank/DDBJ whole genome shotgun (WGS) entry which is preliminary data.</text>
</comment>
<evidence type="ECO:0000256" key="1">
    <source>
        <dbReference type="SAM" id="Phobius"/>
    </source>
</evidence>
<sequence>MARTKKIYIVTGLCLIGAIEIYFFKTGANNSLSLQVFALLERLNVKCALEDLDPVFISRERELETGNGQK</sequence>
<dbReference type="Proteomes" id="UP000266673">
    <property type="component" value="Unassembled WGS sequence"/>
</dbReference>
<organism evidence="2 3">
    <name type="scientific">Gigaspora rosea</name>
    <dbReference type="NCBI Taxonomy" id="44941"/>
    <lineage>
        <taxon>Eukaryota</taxon>
        <taxon>Fungi</taxon>
        <taxon>Fungi incertae sedis</taxon>
        <taxon>Mucoromycota</taxon>
        <taxon>Glomeromycotina</taxon>
        <taxon>Glomeromycetes</taxon>
        <taxon>Diversisporales</taxon>
        <taxon>Gigasporaceae</taxon>
        <taxon>Gigaspora</taxon>
    </lineage>
</organism>
<gene>
    <name evidence="2" type="ORF">C2G38_2242705</name>
</gene>
<dbReference type="AlphaFoldDB" id="A0A397VTS5"/>
<evidence type="ECO:0000313" key="2">
    <source>
        <dbReference type="EMBL" id="RIB23403.1"/>
    </source>
</evidence>
<dbReference type="EMBL" id="QKWP01000263">
    <property type="protein sequence ID" value="RIB23403.1"/>
    <property type="molecule type" value="Genomic_DNA"/>
</dbReference>
<name>A0A397VTS5_9GLOM</name>
<feature type="transmembrane region" description="Helical" evidence="1">
    <location>
        <begin position="7"/>
        <end position="24"/>
    </location>
</feature>
<accession>A0A397VTS5</accession>
<proteinExistence type="predicted"/>
<reference evidence="2 3" key="1">
    <citation type="submission" date="2018-06" db="EMBL/GenBank/DDBJ databases">
        <title>Comparative genomics reveals the genomic features of Rhizophagus irregularis, R. cerebriforme, R. diaphanum and Gigaspora rosea, and their symbiotic lifestyle signature.</title>
        <authorList>
            <person name="Morin E."/>
            <person name="San Clemente H."/>
            <person name="Chen E.C.H."/>
            <person name="De La Providencia I."/>
            <person name="Hainaut M."/>
            <person name="Kuo A."/>
            <person name="Kohler A."/>
            <person name="Murat C."/>
            <person name="Tang N."/>
            <person name="Roy S."/>
            <person name="Loubradou J."/>
            <person name="Henrissat B."/>
            <person name="Grigoriev I.V."/>
            <person name="Corradi N."/>
            <person name="Roux C."/>
            <person name="Martin F.M."/>
        </authorList>
    </citation>
    <scope>NUCLEOTIDE SEQUENCE [LARGE SCALE GENOMIC DNA]</scope>
    <source>
        <strain evidence="2 3">DAOM 194757</strain>
    </source>
</reference>
<keyword evidence="1" id="KW-1133">Transmembrane helix</keyword>